<keyword evidence="3 5" id="KW-0238">DNA-binding</keyword>
<dbReference type="PANTHER" id="PTHR10126">
    <property type="entry name" value="TATA-BOX BINDING PROTEIN"/>
    <property type="match status" value="1"/>
</dbReference>
<keyword evidence="2 5" id="KW-0677">Repeat</keyword>
<name>A0A133ULK3_9EURY</name>
<evidence type="ECO:0000256" key="2">
    <source>
        <dbReference type="ARBA" id="ARBA00022737"/>
    </source>
</evidence>
<evidence type="ECO:0000256" key="3">
    <source>
        <dbReference type="ARBA" id="ARBA00023125"/>
    </source>
</evidence>
<evidence type="ECO:0000313" key="6">
    <source>
        <dbReference type="EMBL" id="KXA95061.1"/>
    </source>
</evidence>
<evidence type="ECO:0000256" key="1">
    <source>
        <dbReference type="ARBA" id="ARBA00005560"/>
    </source>
</evidence>
<dbReference type="Pfam" id="PF00352">
    <property type="entry name" value="TBP"/>
    <property type="match status" value="2"/>
</dbReference>
<comment type="similarity">
    <text evidence="1 5">Belongs to the TBP family.</text>
</comment>
<dbReference type="InterPro" id="IPR000814">
    <property type="entry name" value="TBP"/>
</dbReference>
<dbReference type="HAMAP" id="MF_00408">
    <property type="entry name" value="TATA_bind_prot_arch"/>
    <property type="match status" value="1"/>
</dbReference>
<evidence type="ECO:0000256" key="5">
    <source>
        <dbReference type="HAMAP-Rule" id="MF_00408"/>
    </source>
</evidence>
<proteinExistence type="inferred from homology"/>
<protein>
    <recommendedName>
        <fullName evidence="5">TATA-box-binding protein</fullName>
    </recommendedName>
    <alternativeName>
        <fullName evidence="5">Box A-binding protein</fullName>
        <shortName evidence="5">BAP</shortName>
    </alternativeName>
    <alternativeName>
        <fullName evidence="5">TATA sequence-binding protein</fullName>
        <shortName evidence="5">TBP</shortName>
    </alternativeName>
    <alternativeName>
        <fullName evidence="5">TATA-box factor</fullName>
    </alternativeName>
</protein>
<organism evidence="6 7">
    <name type="scientific">candidate division MSBL1 archaeon SCGC-AAA259I07</name>
    <dbReference type="NCBI Taxonomy" id="1698266"/>
    <lineage>
        <taxon>Archaea</taxon>
        <taxon>Methanobacteriati</taxon>
        <taxon>Methanobacteriota</taxon>
        <taxon>candidate division MSBL1</taxon>
    </lineage>
</organism>
<comment type="caution">
    <text evidence="6">The sequence shown here is derived from an EMBL/GenBank/DDBJ whole genome shotgun (WGS) entry which is preliminary data.</text>
</comment>
<evidence type="ECO:0000313" key="7">
    <source>
        <dbReference type="Proteomes" id="UP000070155"/>
    </source>
</evidence>
<accession>A0A133ULK3</accession>
<sequence length="176" mass="19795">MVKAEYEITNIVLTVSYEDVELDLERVASGLEGARYDPEVFSGVAYRTSEPETSFLIFASGNANCIGAKTVEGAERAIENLTQELRELGFDVEEPETEVQNMVATVDFHRRFDLEEIAMNYHHAEYNSEIFPGLVFRWEDTNTTVLLFVEGEGVCAGAKNEEEIEKAIGRIEETID</sequence>
<reference evidence="6 7" key="1">
    <citation type="journal article" date="2016" name="Sci. Rep.">
        <title>Metabolic traits of an uncultured archaeal lineage -MSBL1- from brine pools of the Red Sea.</title>
        <authorList>
            <person name="Mwirichia R."/>
            <person name="Alam I."/>
            <person name="Rashid M."/>
            <person name="Vinu M."/>
            <person name="Ba-Alawi W."/>
            <person name="Anthony Kamau A."/>
            <person name="Kamanda Ngugi D."/>
            <person name="Goker M."/>
            <person name="Klenk H.P."/>
            <person name="Bajic V."/>
            <person name="Stingl U."/>
        </authorList>
    </citation>
    <scope>NUCLEOTIDE SEQUENCE [LARGE SCALE GENOMIC DNA]</scope>
    <source>
        <strain evidence="6">SCGC-AAA259I07</strain>
    </source>
</reference>
<keyword evidence="7" id="KW-1185">Reference proteome</keyword>
<comment type="function">
    <text evidence="5">General factor that plays a role in the activation of archaeal genes transcribed by RNA polymerase. Binds specifically to the TATA box promoter element which lies close to the position of transcription initiation.</text>
</comment>
<dbReference type="SUPFAM" id="SSF55945">
    <property type="entry name" value="TATA-box binding protein-like"/>
    <property type="match status" value="2"/>
</dbReference>
<dbReference type="GO" id="GO:0006352">
    <property type="term" value="P:DNA-templated transcription initiation"/>
    <property type="evidence" value="ECO:0007669"/>
    <property type="project" value="InterPro"/>
</dbReference>
<keyword evidence="4 5" id="KW-0804">Transcription</keyword>
<dbReference type="GO" id="GO:0003700">
    <property type="term" value="F:DNA-binding transcription factor activity"/>
    <property type="evidence" value="ECO:0007669"/>
    <property type="project" value="UniProtKB-UniRule"/>
</dbReference>
<dbReference type="PRINTS" id="PR00686">
    <property type="entry name" value="TIFACTORIID"/>
</dbReference>
<comment type="caution">
    <text evidence="5">Lacks conserved residue(s) required for the propagation of feature annotation.</text>
</comment>
<evidence type="ECO:0000256" key="4">
    <source>
        <dbReference type="ARBA" id="ARBA00023163"/>
    </source>
</evidence>
<dbReference type="Gene3D" id="3.30.310.10">
    <property type="entry name" value="TATA-Binding Protein"/>
    <property type="match status" value="2"/>
</dbReference>
<feature type="repeat" description="2" evidence="5">
    <location>
        <begin position="99"/>
        <end position="175"/>
    </location>
</feature>
<gene>
    <name evidence="5" type="primary">tbp</name>
    <name evidence="6" type="ORF">AKJ36_01600</name>
</gene>
<dbReference type="EMBL" id="LHXQ01000016">
    <property type="protein sequence ID" value="KXA95061.1"/>
    <property type="molecule type" value="Genomic_DNA"/>
</dbReference>
<dbReference type="InterPro" id="IPR012295">
    <property type="entry name" value="TBP_dom_sf"/>
</dbReference>
<keyword evidence="5" id="KW-0805">Transcription regulation</keyword>
<dbReference type="AlphaFoldDB" id="A0A133ULK3"/>
<dbReference type="Proteomes" id="UP000070155">
    <property type="component" value="Unassembled WGS sequence"/>
</dbReference>
<dbReference type="GO" id="GO:0003677">
    <property type="term" value="F:DNA binding"/>
    <property type="evidence" value="ECO:0007669"/>
    <property type="project" value="UniProtKB-KW"/>
</dbReference>